<proteinExistence type="predicted"/>
<comment type="caution">
    <text evidence="2">The sequence shown here is derived from an EMBL/GenBank/DDBJ whole genome shotgun (WGS) entry which is preliminary data.</text>
</comment>
<evidence type="ECO:0000313" key="3">
    <source>
        <dbReference type="Proteomes" id="UP000238479"/>
    </source>
</evidence>
<dbReference type="Gramene" id="PRQ48101">
    <property type="protein sequence ID" value="PRQ48101"/>
    <property type="gene ID" value="RchiOBHm_Chr2g0106951"/>
</dbReference>
<protein>
    <submittedName>
        <fullName evidence="2">Uncharacterized protein</fullName>
    </submittedName>
</protein>
<reference evidence="2 3" key="1">
    <citation type="journal article" date="2018" name="Nat. Genet.">
        <title>The Rosa genome provides new insights in the design of modern roses.</title>
        <authorList>
            <person name="Bendahmane M."/>
        </authorList>
    </citation>
    <scope>NUCLEOTIDE SEQUENCE [LARGE SCALE GENOMIC DNA]</scope>
    <source>
        <strain evidence="3">cv. Old Blush</strain>
    </source>
</reference>
<accession>A0A2P6RNX4</accession>
<sequence length="44" mass="5093">MTSGTHGLSRLHHTRSLDLRKPYTPNRVTSFLPRFSNTLPHSFQ</sequence>
<evidence type="ECO:0000256" key="1">
    <source>
        <dbReference type="SAM" id="MobiDB-lite"/>
    </source>
</evidence>
<dbReference type="EMBL" id="PDCK01000040">
    <property type="protein sequence ID" value="PRQ48101.1"/>
    <property type="molecule type" value="Genomic_DNA"/>
</dbReference>
<evidence type="ECO:0000313" key="2">
    <source>
        <dbReference type="EMBL" id="PRQ48101.1"/>
    </source>
</evidence>
<name>A0A2P6RNX4_ROSCH</name>
<feature type="region of interest" description="Disordered" evidence="1">
    <location>
        <begin position="1"/>
        <end position="26"/>
    </location>
</feature>
<gene>
    <name evidence="2" type="ORF">RchiOBHm_Chr2g0106951</name>
</gene>
<keyword evidence="3" id="KW-1185">Reference proteome</keyword>
<organism evidence="2 3">
    <name type="scientific">Rosa chinensis</name>
    <name type="common">China rose</name>
    <dbReference type="NCBI Taxonomy" id="74649"/>
    <lineage>
        <taxon>Eukaryota</taxon>
        <taxon>Viridiplantae</taxon>
        <taxon>Streptophyta</taxon>
        <taxon>Embryophyta</taxon>
        <taxon>Tracheophyta</taxon>
        <taxon>Spermatophyta</taxon>
        <taxon>Magnoliopsida</taxon>
        <taxon>eudicotyledons</taxon>
        <taxon>Gunneridae</taxon>
        <taxon>Pentapetalae</taxon>
        <taxon>rosids</taxon>
        <taxon>fabids</taxon>
        <taxon>Rosales</taxon>
        <taxon>Rosaceae</taxon>
        <taxon>Rosoideae</taxon>
        <taxon>Rosoideae incertae sedis</taxon>
        <taxon>Rosa</taxon>
    </lineage>
</organism>
<dbReference type="Proteomes" id="UP000238479">
    <property type="component" value="Chromosome 2"/>
</dbReference>
<dbReference type="AlphaFoldDB" id="A0A2P6RNX4"/>